<keyword evidence="3" id="KW-1185">Reference proteome</keyword>
<gene>
    <name evidence="2" type="ORF">PXX05_14680</name>
</gene>
<keyword evidence="1" id="KW-0472">Membrane</keyword>
<feature type="transmembrane region" description="Helical" evidence="1">
    <location>
        <begin position="12"/>
        <end position="34"/>
    </location>
</feature>
<evidence type="ECO:0000256" key="1">
    <source>
        <dbReference type="SAM" id="Phobius"/>
    </source>
</evidence>
<dbReference type="RefSeq" id="WP_275088937.1">
    <property type="nucleotide sequence ID" value="NZ_CP119078.1"/>
</dbReference>
<keyword evidence="1" id="KW-1133">Transmembrane helix</keyword>
<dbReference type="InterPro" id="IPR009097">
    <property type="entry name" value="Cyclic_Pdiesterase"/>
</dbReference>
<accession>A0ABY8ARG8</accession>
<evidence type="ECO:0000313" key="3">
    <source>
        <dbReference type="Proteomes" id="UP001222087"/>
    </source>
</evidence>
<dbReference type="EMBL" id="CP119078">
    <property type="protein sequence ID" value="WED43123.1"/>
    <property type="molecule type" value="Genomic_DNA"/>
</dbReference>
<dbReference type="SUPFAM" id="SSF55144">
    <property type="entry name" value="LigT-like"/>
    <property type="match status" value="1"/>
</dbReference>
<evidence type="ECO:0008006" key="4">
    <source>
        <dbReference type="Google" id="ProtNLM"/>
    </source>
</evidence>
<evidence type="ECO:0000313" key="2">
    <source>
        <dbReference type="EMBL" id="WED43123.1"/>
    </source>
</evidence>
<name>A0ABY8ARG8_9GAMM</name>
<organism evidence="2 3">
    <name type="scientific">Legionella cardiaca</name>
    <dbReference type="NCBI Taxonomy" id="1071983"/>
    <lineage>
        <taxon>Bacteria</taxon>
        <taxon>Pseudomonadati</taxon>
        <taxon>Pseudomonadota</taxon>
        <taxon>Gammaproteobacteria</taxon>
        <taxon>Legionellales</taxon>
        <taxon>Legionellaceae</taxon>
        <taxon>Legionella</taxon>
    </lineage>
</organism>
<keyword evidence="1" id="KW-0812">Transmembrane</keyword>
<dbReference type="Proteomes" id="UP001222087">
    <property type="component" value="Chromosome"/>
</dbReference>
<sequence length="255" mass="29028">MGNRITHNRKKILHCILLNLCLGLLFLEVINAFAGQTSSVSVNVYLKFPANNAIKDLIKEFNSSLSKKNILSDYHLTPFLQQHPLHITLYLTHYNQSQIEQIINRTQMLAKQTSPILVKTTIIETSPSMYTMLFVINNEHLQRLSNQFVIELMSLRDKQAKIPSWAEHDKNKCALFKRFGSPTVFKNFSPHFSILAAEHLTQREAIELQSILRPIIDKFNKHHPGGIQAKAMAIGIGLADSQGQIIKELQSFSLK</sequence>
<protein>
    <recommendedName>
        <fullName evidence="4">Phosphonate metabolism protein</fullName>
    </recommendedName>
</protein>
<proteinExistence type="predicted"/>
<reference evidence="2 3" key="1">
    <citation type="submission" date="2023-02" db="EMBL/GenBank/DDBJ databases">
        <title>Genome Sequence of L. cardiaca H63T.</title>
        <authorList>
            <person name="Lopez A.E."/>
            <person name="Cianciotto N.P."/>
        </authorList>
    </citation>
    <scope>NUCLEOTIDE SEQUENCE [LARGE SCALE GENOMIC DNA]</scope>
    <source>
        <strain evidence="2 3">H63</strain>
    </source>
</reference>
<dbReference type="Gene3D" id="3.90.1140.10">
    <property type="entry name" value="Cyclic phosphodiesterase"/>
    <property type="match status" value="1"/>
</dbReference>